<dbReference type="InterPro" id="IPR051678">
    <property type="entry name" value="AGP_Transferase"/>
</dbReference>
<evidence type="ECO:0000313" key="3">
    <source>
        <dbReference type="Proteomes" id="UP001589890"/>
    </source>
</evidence>
<dbReference type="SUPFAM" id="SSF56112">
    <property type="entry name" value="Protein kinase-like (PK-like)"/>
    <property type="match status" value="1"/>
</dbReference>
<name>A0ABV6QKL4_9ACTN</name>
<evidence type="ECO:0000259" key="1">
    <source>
        <dbReference type="Pfam" id="PF01636"/>
    </source>
</evidence>
<dbReference type="EMBL" id="JBHLTC010000010">
    <property type="protein sequence ID" value="MFC0624257.1"/>
    <property type="molecule type" value="Genomic_DNA"/>
</dbReference>
<dbReference type="CDD" id="cd05155">
    <property type="entry name" value="APH_ChoK_like_1"/>
    <property type="match status" value="1"/>
</dbReference>
<keyword evidence="3" id="KW-1185">Reference proteome</keyword>
<dbReference type="PANTHER" id="PTHR21310:SF42">
    <property type="entry name" value="BIFUNCTIONAL AAC_APH"/>
    <property type="match status" value="1"/>
</dbReference>
<dbReference type="Proteomes" id="UP001589890">
    <property type="component" value="Unassembled WGS sequence"/>
</dbReference>
<dbReference type="RefSeq" id="WP_380045326.1">
    <property type="nucleotide sequence ID" value="NZ_JBHLTC010000010.1"/>
</dbReference>
<dbReference type="GO" id="GO:0016740">
    <property type="term" value="F:transferase activity"/>
    <property type="evidence" value="ECO:0007669"/>
    <property type="project" value="UniProtKB-KW"/>
</dbReference>
<dbReference type="Pfam" id="PF01636">
    <property type="entry name" value="APH"/>
    <property type="match status" value="1"/>
</dbReference>
<keyword evidence="2" id="KW-0808">Transferase</keyword>
<feature type="domain" description="Aminoglycoside phosphotransferase" evidence="1">
    <location>
        <begin position="41"/>
        <end position="267"/>
    </location>
</feature>
<gene>
    <name evidence="2" type="ORF">ACFFGN_09310</name>
</gene>
<dbReference type="EC" id="2.7.-.-" evidence="2"/>
<reference evidence="2 3" key="1">
    <citation type="submission" date="2024-09" db="EMBL/GenBank/DDBJ databases">
        <authorList>
            <person name="Sun Q."/>
            <person name="Mori K."/>
        </authorList>
    </citation>
    <scope>NUCLEOTIDE SEQUENCE [LARGE SCALE GENOMIC DNA]</scope>
    <source>
        <strain evidence="2 3">CGMCC 1.15906</strain>
    </source>
</reference>
<dbReference type="Gene3D" id="3.30.200.20">
    <property type="entry name" value="Phosphorylase Kinase, domain 1"/>
    <property type="match status" value="1"/>
</dbReference>
<organism evidence="2 3">
    <name type="scientific">Kribbella deserti</name>
    <dbReference type="NCBI Taxonomy" id="1926257"/>
    <lineage>
        <taxon>Bacteria</taxon>
        <taxon>Bacillati</taxon>
        <taxon>Actinomycetota</taxon>
        <taxon>Actinomycetes</taxon>
        <taxon>Propionibacteriales</taxon>
        <taxon>Kribbellaceae</taxon>
        <taxon>Kribbella</taxon>
    </lineage>
</organism>
<dbReference type="Gene3D" id="3.90.1200.10">
    <property type="match status" value="1"/>
</dbReference>
<dbReference type="InterPro" id="IPR011009">
    <property type="entry name" value="Kinase-like_dom_sf"/>
</dbReference>
<accession>A0ABV6QKL4</accession>
<comment type="caution">
    <text evidence="2">The sequence shown here is derived from an EMBL/GenBank/DDBJ whole genome shotgun (WGS) entry which is preliminary data.</text>
</comment>
<dbReference type="PANTHER" id="PTHR21310">
    <property type="entry name" value="AMINOGLYCOSIDE PHOSPHOTRANSFERASE-RELATED-RELATED"/>
    <property type="match status" value="1"/>
</dbReference>
<sequence length="306" mass="33479">MNETTVEVPLPDRKPANAAVARRLIAAQFPQWAGLEVRSVNSQGWDNRTFRLGDEMLVRLPTAKEYALAVEKEHRWLPVLAPAVPFEIPVPLAKGVPDDEFRHPWSVYQWIEGEPADGAVINDMTAFALDVADFLKALQRIDPTDGPEPGLHNWHRGGPLATYDGWARSSLETLDGLVRTDAAEEIWERALKAPWDERPVWFHGDVASGNLLLKDGSLAAVIDFGTCGVGDPACDLAIAWTMLTGTSRAAFRDRLGVDDATWLRGQGWALWKALLVCAGAVNDGEGLPAEASYVLEEILAANEQPG</sequence>
<proteinExistence type="predicted"/>
<protein>
    <submittedName>
        <fullName evidence="2">Aminoglycoside phosphotransferase family protein</fullName>
        <ecNumber evidence="2">2.7.-.-</ecNumber>
    </submittedName>
</protein>
<evidence type="ECO:0000313" key="2">
    <source>
        <dbReference type="EMBL" id="MFC0624257.1"/>
    </source>
</evidence>
<dbReference type="InterPro" id="IPR002575">
    <property type="entry name" value="Aminoglycoside_PTrfase"/>
</dbReference>